<dbReference type="STRING" id="217511.GCA_001463845_03371"/>
<evidence type="ECO:0000256" key="4">
    <source>
        <dbReference type="ARBA" id="ARBA00022475"/>
    </source>
</evidence>
<dbReference type="PANTHER" id="PTHR30472:SF19">
    <property type="entry name" value="PETROBACTIN IMPORT SYSTEM PERMEASE PROTEIN YCLO"/>
    <property type="match status" value="1"/>
</dbReference>
<dbReference type="EMBL" id="AATP01000002">
    <property type="protein sequence ID" value="EAU41982.1"/>
    <property type="molecule type" value="Genomic_DNA"/>
</dbReference>
<feature type="transmembrane region" description="Helical" evidence="8">
    <location>
        <begin position="106"/>
        <end position="125"/>
    </location>
</feature>
<feature type="transmembrane region" description="Helical" evidence="8">
    <location>
        <begin position="131"/>
        <end position="152"/>
    </location>
</feature>
<comment type="caution">
    <text evidence="9">The sequence shown here is derived from an EMBL/GenBank/DDBJ whole genome shotgun (WGS) entry which is preliminary data.</text>
</comment>
<evidence type="ECO:0000256" key="2">
    <source>
        <dbReference type="ARBA" id="ARBA00007935"/>
    </source>
</evidence>
<organism evidence="9 10">
    <name type="scientific">Fulvimarina pelagi HTCC2506</name>
    <dbReference type="NCBI Taxonomy" id="314231"/>
    <lineage>
        <taxon>Bacteria</taxon>
        <taxon>Pseudomonadati</taxon>
        <taxon>Pseudomonadota</taxon>
        <taxon>Alphaproteobacteria</taxon>
        <taxon>Hyphomicrobiales</taxon>
        <taxon>Aurantimonadaceae</taxon>
        <taxon>Fulvimarina</taxon>
    </lineage>
</organism>
<dbReference type="SUPFAM" id="SSF81345">
    <property type="entry name" value="ABC transporter involved in vitamin B12 uptake, BtuC"/>
    <property type="match status" value="1"/>
</dbReference>
<dbReference type="InterPro" id="IPR037294">
    <property type="entry name" value="ABC_BtuC-like"/>
</dbReference>
<evidence type="ECO:0000256" key="7">
    <source>
        <dbReference type="ARBA" id="ARBA00023136"/>
    </source>
</evidence>
<comment type="similarity">
    <text evidence="2">Belongs to the binding-protein-dependent transport system permease family. FecCD subfamily.</text>
</comment>
<evidence type="ECO:0000256" key="5">
    <source>
        <dbReference type="ARBA" id="ARBA00022692"/>
    </source>
</evidence>
<feature type="transmembrane region" description="Helical" evidence="8">
    <location>
        <begin position="319"/>
        <end position="340"/>
    </location>
</feature>
<dbReference type="GO" id="GO:0022857">
    <property type="term" value="F:transmembrane transporter activity"/>
    <property type="evidence" value="ECO:0007669"/>
    <property type="project" value="InterPro"/>
</dbReference>
<dbReference type="PANTHER" id="PTHR30472">
    <property type="entry name" value="FERRIC ENTEROBACTIN TRANSPORT SYSTEM PERMEASE PROTEIN"/>
    <property type="match status" value="1"/>
</dbReference>
<evidence type="ECO:0000256" key="3">
    <source>
        <dbReference type="ARBA" id="ARBA00022448"/>
    </source>
</evidence>
<evidence type="ECO:0000256" key="1">
    <source>
        <dbReference type="ARBA" id="ARBA00004651"/>
    </source>
</evidence>
<evidence type="ECO:0000313" key="9">
    <source>
        <dbReference type="EMBL" id="EAU41982.1"/>
    </source>
</evidence>
<accession>Q0G349</accession>
<dbReference type="GO" id="GO:0005886">
    <property type="term" value="C:plasma membrane"/>
    <property type="evidence" value="ECO:0007669"/>
    <property type="project" value="UniProtKB-SubCell"/>
</dbReference>
<evidence type="ECO:0000313" key="10">
    <source>
        <dbReference type="Proteomes" id="UP000004310"/>
    </source>
</evidence>
<evidence type="ECO:0000256" key="8">
    <source>
        <dbReference type="SAM" id="Phobius"/>
    </source>
</evidence>
<comment type="subcellular location">
    <subcellularLocation>
        <location evidence="1">Cell membrane</location>
        <topology evidence="1">Multi-pass membrane protein</topology>
    </subcellularLocation>
</comment>
<feature type="transmembrane region" description="Helical" evidence="8">
    <location>
        <begin position="197"/>
        <end position="218"/>
    </location>
</feature>
<dbReference type="AlphaFoldDB" id="Q0G349"/>
<evidence type="ECO:0000256" key="6">
    <source>
        <dbReference type="ARBA" id="ARBA00022989"/>
    </source>
</evidence>
<dbReference type="GO" id="GO:0033214">
    <property type="term" value="P:siderophore-iron import into cell"/>
    <property type="evidence" value="ECO:0007669"/>
    <property type="project" value="TreeGrafter"/>
</dbReference>
<keyword evidence="4" id="KW-1003">Cell membrane</keyword>
<feature type="transmembrane region" description="Helical" evidence="8">
    <location>
        <begin position="251"/>
        <end position="281"/>
    </location>
</feature>
<dbReference type="HOGENOM" id="CLU_050494_0_0_5"/>
<protein>
    <submittedName>
        <fullName evidence="9">ABC transporter, membrane spanning protein</fullName>
    </submittedName>
</protein>
<feature type="transmembrane region" description="Helical" evidence="8">
    <location>
        <begin position="159"/>
        <end position="177"/>
    </location>
</feature>
<reference evidence="9 10" key="1">
    <citation type="journal article" date="2010" name="J. Bacteriol.">
        <title>Genome sequence of Fulvimarina pelagi HTCC2506T, a Mn(II)-oxidizing alphaproteobacterium possessing an aerobic anoxygenic photosynthetic gene cluster and Xanthorhodopsin.</title>
        <authorList>
            <person name="Kang I."/>
            <person name="Oh H.M."/>
            <person name="Lim S.I."/>
            <person name="Ferriera S."/>
            <person name="Giovannoni S.J."/>
            <person name="Cho J.C."/>
        </authorList>
    </citation>
    <scope>NUCLEOTIDE SEQUENCE [LARGE SCALE GENOMIC DNA]</scope>
    <source>
        <strain evidence="9 10">HTCC2506</strain>
    </source>
</reference>
<dbReference type="Pfam" id="PF01032">
    <property type="entry name" value="FecCD"/>
    <property type="match status" value="1"/>
</dbReference>
<keyword evidence="10" id="KW-1185">Reference proteome</keyword>
<dbReference type="eggNOG" id="COG4605">
    <property type="taxonomic scope" value="Bacteria"/>
</dbReference>
<dbReference type="Gene3D" id="1.10.3470.10">
    <property type="entry name" value="ABC transporter involved in vitamin B12 uptake, BtuC"/>
    <property type="match status" value="1"/>
</dbReference>
<feature type="transmembrane region" description="Helical" evidence="8">
    <location>
        <begin position="293"/>
        <end position="313"/>
    </location>
</feature>
<keyword evidence="3" id="KW-0813">Transport</keyword>
<proteinExistence type="inferred from homology"/>
<name>Q0G349_9HYPH</name>
<dbReference type="Proteomes" id="UP000004310">
    <property type="component" value="Unassembled WGS sequence"/>
</dbReference>
<keyword evidence="6 8" id="KW-1133">Transmembrane helix</keyword>
<dbReference type="InterPro" id="IPR000522">
    <property type="entry name" value="ABC_transptr_permease_BtuC"/>
</dbReference>
<keyword evidence="5 8" id="KW-0812">Transmembrane</keyword>
<feature type="transmembrane region" description="Helical" evidence="8">
    <location>
        <begin position="71"/>
        <end position="94"/>
    </location>
</feature>
<gene>
    <name evidence="9" type="ORF">FP2506_16154</name>
</gene>
<keyword evidence="7 8" id="KW-0472">Membrane</keyword>
<feature type="transmembrane region" description="Helical" evidence="8">
    <location>
        <begin position="36"/>
        <end position="56"/>
    </location>
</feature>
<sequence length="345" mass="36297">MAEASTLVDRAIGRVHDRNVQPTCTSDGGFAENRTMLLALTALALLAIGLFMTLGARGSWAFVLSYRGTKLAAIVLVGHAIAVSTVLFQTISANRILTPSIMGFDWLYRLLQTALVFSAGAAFTVTIDSVLLFAVETAILVGFACLLYGTLLSSHARDIHRLLLIGFVLGVLFRSLAELMQRLIDPNDFVVLQDLMFASFNTVDVSLLGVAALVIGAATLATARLLPTLDVLALGRDTAISLGIAHRRTTLLVLALCALFVAVSTALVGPVTFFGLLVASLARSLVGSRRHAVMLLAASLCAVIALVGGQTILERGLGYNSALGMVVEFAGGIVFLALLLKKGTA</sequence>